<reference evidence="6 7" key="1">
    <citation type="submission" date="2018-05" db="EMBL/GenBank/DDBJ databases">
        <title>Genomic Encyclopedia of Type Strains, Phase IV (KMG-IV): sequencing the most valuable type-strain genomes for metagenomic binning, comparative biology and taxonomic classification.</title>
        <authorList>
            <person name="Goeker M."/>
        </authorList>
    </citation>
    <scope>NUCLEOTIDE SEQUENCE [LARGE SCALE GENOMIC DNA]</scope>
    <source>
        <strain evidence="6 7">DSM 45480</strain>
    </source>
</reference>
<evidence type="ECO:0000256" key="4">
    <source>
        <dbReference type="PROSITE-ProRule" id="PRU00335"/>
    </source>
</evidence>
<protein>
    <submittedName>
        <fullName evidence="6">TetR family transcriptional regulator</fullName>
    </submittedName>
</protein>
<dbReference type="PANTHER" id="PTHR30055:SF151">
    <property type="entry name" value="TRANSCRIPTIONAL REGULATORY PROTEIN"/>
    <property type="match status" value="1"/>
</dbReference>
<dbReference type="GO" id="GO:0000976">
    <property type="term" value="F:transcription cis-regulatory region binding"/>
    <property type="evidence" value="ECO:0007669"/>
    <property type="project" value="TreeGrafter"/>
</dbReference>
<comment type="caution">
    <text evidence="6">The sequence shown here is derived from an EMBL/GenBank/DDBJ whole genome shotgun (WGS) entry which is preliminary data.</text>
</comment>
<dbReference type="Gene3D" id="1.10.357.10">
    <property type="entry name" value="Tetracycline Repressor, domain 2"/>
    <property type="match status" value="1"/>
</dbReference>
<keyword evidence="1" id="KW-0805">Transcription regulation</keyword>
<dbReference type="InterPro" id="IPR001647">
    <property type="entry name" value="HTH_TetR"/>
</dbReference>
<sequence length="217" mass="23255">MTETRRGRPRTPLLSRESIVEATLQVIDSEGVAAVGMRSVARALGVDAKSLYNHVDGKDGLLDAVTEHLLAGLVLPERTGDARRDLHAIAASFRDQALRHPQAAPLVLTRQLASSQALVPINAVLEVLKDAGAEAGDAVHMLRMLLATLIGTLLREVSAAPTFGSNDREGTLAASGLPALIEAAPHLARFDREAEFEYAVDLAITAVLHRIDLRRAR</sequence>
<dbReference type="Proteomes" id="UP000246005">
    <property type="component" value="Unassembled WGS sequence"/>
</dbReference>
<dbReference type="SUPFAM" id="SSF48498">
    <property type="entry name" value="Tetracyclin repressor-like, C-terminal domain"/>
    <property type="match status" value="1"/>
</dbReference>
<dbReference type="Pfam" id="PF02909">
    <property type="entry name" value="TetR_C_1"/>
    <property type="match status" value="1"/>
</dbReference>
<dbReference type="InterPro" id="IPR004111">
    <property type="entry name" value="Repressor_TetR_C"/>
</dbReference>
<keyword evidence="2 4" id="KW-0238">DNA-binding</keyword>
<accession>A0A316HWL3</accession>
<evidence type="ECO:0000313" key="7">
    <source>
        <dbReference type="Proteomes" id="UP000246005"/>
    </source>
</evidence>
<dbReference type="PROSITE" id="PS50977">
    <property type="entry name" value="HTH_TETR_2"/>
    <property type="match status" value="1"/>
</dbReference>
<proteinExistence type="predicted"/>
<evidence type="ECO:0000256" key="1">
    <source>
        <dbReference type="ARBA" id="ARBA00023015"/>
    </source>
</evidence>
<dbReference type="AlphaFoldDB" id="A0A316HWL3"/>
<dbReference type="EMBL" id="QGHB01000007">
    <property type="protein sequence ID" value="PWK85054.1"/>
    <property type="molecule type" value="Genomic_DNA"/>
</dbReference>
<dbReference type="Gene3D" id="1.10.10.60">
    <property type="entry name" value="Homeodomain-like"/>
    <property type="match status" value="1"/>
</dbReference>
<dbReference type="RefSeq" id="WP_233439820.1">
    <property type="nucleotide sequence ID" value="NZ_QGHB01000007.1"/>
</dbReference>
<keyword evidence="3" id="KW-0804">Transcription</keyword>
<evidence type="ECO:0000256" key="3">
    <source>
        <dbReference type="ARBA" id="ARBA00023163"/>
    </source>
</evidence>
<dbReference type="InterPro" id="IPR009057">
    <property type="entry name" value="Homeodomain-like_sf"/>
</dbReference>
<feature type="DNA-binding region" description="H-T-H motif" evidence="4">
    <location>
        <begin position="36"/>
        <end position="55"/>
    </location>
</feature>
<dbReference type="Pfam" id="PF00440">
    <property type="entry name" value="TetR_N"/>
    <property type="match status" value="1"/>
</dbReference>
<name>A0A316HWL3_9PSEU</name>
<dbReference type="PANTHER" id="PTHR30055">
    <property type="entry name" value="HTH-TYPE TRANSCRIPTIONAL REGULATOR RUTR"/>
    <property type="match status" value="1"/>
</dbReference>
<dbReference type="SUPFAM" id="SSF46689">
    <property type="entry name" value="Homeodomain-like"/>
    <property type="match status" value="1"/>
</dbReference>
<feature type="domain" description="HTH tetR-type" evidence="5">
    <location>
        <begin position="13"/>
        <end position="73"/>
    </location>
</feature>
<dbReference type="InterPro" id="IPR050109">
    <property type="entry name" value="HTH-type_TetR-like_transc_reg"/>
</dbReference>
<dbReference type="GO" id="GO:0045892">
    <property type="term" value="P:negative regulation of DNA-templated transcription"/>
    <property type="evidence" value="ECO:0007669"/>
    <property type="project" value="InterPro"/>
</dbReference>
<organism evidence="6 7">
    <name type="scientific">Lentzea atacamensis</name>
    <dbReference type="NCBI Taxonomy" id="531938"/>
    <lineage>
        <taxon>Bacteria</taxon>
        <taxon>Bacillati</taxon>
        <taxon>Actinomycetota</taxon>
        <taxon>Actinomycetes</taxon>
        <taxon>Pseudonocardiales</taxon>
        <taxon>Pseudonocardiaceae</taxon>
        <taxon>Lentzea</taxon>
    </lineage>
</organism>
<gene>
    <name evidence="6" type="ORF">C8D88_107261</name>
</gene>
<evidence type="ECO:0000259" key="5">
    <source>
        <dbReference type="PROSITE" id="PS50977"/>
    </source>
</evidence>
<evidence type="ECO:0000313" key="6">
    <source>
        <dbReference type="EMBL" id="PWK85054.1"/>
    </source>
</evidence>
<dbReference type="GO" id="GO:0003700">
    <property type="term" value="F:DNA-binding transcription factor activity"/>
    <property type="evidence" value="ECO:0007669"/>
    <property type="project" value="TreeGrafter"/>
</dbReference>
<dbReference type="InterPro" id="IPR036271">
    <property type="entry name" value="Tet_transcr_reg_TetR-rel_C_sf"/>
</dbReference>
<evidence type="ECO:0000256" key="2">
    <source>
        <dbReference type="ARBA" id="ARBA00023125"/>
    </source>
</evidence>